<dbReference type="Pfam" id="PF00698">
    <property type="entry name" value="Acyl_transf_1"/>
    <property type="match status" value="2"/>
</dbReference>
<dbReference type="InterPro" id="IPR018201">
    <property type="entry name" value="Ketoacyl_synth_AS"/>
</dbReference>
<dbReference type="InterPro" id="IPR016035">
    <property type="entry name" value="Acyl_Trfase/lysoPLipase"/>
</dbReference>
<keyword evidence="8" id="KW-0012">Acyltransferase</keyword>
<dbReference type="PANTHER" id="PTHR43775">
    <property type="entry name" value="FATTY ACID SYNTHASE"/>
    <property type="match status" value="1"/>
</dbReference>
<dbReference type="InterPro" id="IPR036291">
    <property type="entry name" value="NAD(P)-bd_dom_sf"/>
</dbReference>
<dbReference type="EC" id="2.3.1.94" evidence="13"/>
<proteinExistence type="predicted"/>
<keyword evidence="7" id="KW-0511">Multifunctional enzyme</keyword>
<dbReference type="SMART" id="SM00822">
    <property type="entry name" value="PKS_KR"/>
    <property type="match status" value="1"/>
</dbReference>
<dbReference type="GO" id="GO:0031177">
    <property type="term" value="F:phosphopantetheine binding"/>
    <property type="evidence" value="ECO:0007669"/>
    <property type="project" value="InterPro"/>
</dbReference>
<dbReference type="PROSITE" id="PS50075">
    <property type="entry name" value="CARRIER"/>
    <property type="match status" value="2"/>
</dbReference>
<dbReference type="GO" id="GO:0006633">
    <property type="term" value="P:fatty acid biosynthetic process"/>
    <property type="evidence" value="ECO:0007669"/>
    <property type="project" value="InterPro"/>
</dbReference>
<feature type="domain" description="Ketosynthase family 3 (KS3)" evidence="15">
    <location>
        <begin position="984"/>
        <end position="1399"/>
    </location>
</feature>
<evidence type="ECO:0000313" key="16">
    <source>
        <dbReference type="EMBL" id="MBB4680070.1"/>
    </source>
</evidence>
<comment type="pathway">
    <text evidence="11">Antibiotic biosynthesis; erythromycin biosynthesis.</text>
</comment>
<dbReference type="FunFam" id="1.10.1200.10:FF:000007">
    <property type="entry name" value="Probable polyketide synthase pks17"/>
    <property type="match status" value="1"/>
</dbReference>
<dbReference type="Pfam" id="PF16197">
    <property type="entry name" value="KAsynt_C_assoc"/>
    <property type="match status" value="2"/>
</dbReference>
<dbReference type="PANTHER" id="PTHR43775:SF51">
    <property type="entry name" value="INACTIVE PHENOLPHTHIOCEROL SYNTHESIS POLYKETIDE SYNTHASE TYPE I PKS1-RELATED"/>
    <property type="match status" value="1"/>
</dbReference>
<dbReference type="SUPFAM" id="SSF55048">
    <property type="entry name" value="Probable ACP-binding domain of malonyl-CoA ACP transacylase"/>
    <property type="match status" value="2"/>
</dbReference>
<dbReference type="Pfam" id="PF08659">
    <property type="entry name" value="KR"/>
    <property type="match status" value="1"/>
</dbReference>
<dbReference type="PROSITE" id="PS00606">
    <property type="entry name" value="KS3_1"/>
    <property type="match status" value="2"/>
</dbReference>
<accession>A0A7W7CFB8</accession>
<dbReference type="InterPro" id="IPR015083">
    <property type="entry name" value="NorB/c/GfsB-D-like_docking"/>
</dbReference>
<dbReference type="InterPro" id="IPR020841">
    <property type="entry name" value="PKS_Beta-ketoAc_synthase_dom"/>
</dbReference>
<sequence length="2418" mass="253726">MTSTEDKLRHFLKEVTADLRRTRQSLREHQERASEPIAIVGMACRYPGGVATPDQLWDLVAQGRDAITEFPADRGWGEVGASTRFGGFLPDAAEFDPAFFAMSPREALATDPQQRLLLELAWESLERAGIVPAALRGSRTGVYVGALHQDYRSVLDQVEELPPGFASTGNTCSVLSGRIAYTLGLEGPALSIDTACSSSLVALHQAVQALRTGDCELALAGGVTVMPTPEAFLEFTRQEGLAVDGRCKSFSDNADGTSFAEGAGLLVLERLSEAQRHGRDILAVIRGGAVNQDGASNGLSAPNGSAQRRVLAAALANAGLRAAEVDLIEAHGTGTTLGDPIEASALVDTYGQDRDTPVLLGSLKSNLGHTQAAAGVGGVIKLVGALRHGIVPPTLHVTAPTSKVDWAAGRVELATTARPWPELDRPRRAAVSSFGISGTNAHLILEQAPEPDLVESTVDGSAPWLLSAKDPAALRAQAGALAAYLSERQPTGREVAFSLATTRTHFEHRALVTSTAGLHALADGEPSADLELGRVLGRTAPVFVFPGQGSQWVGMAMELLAHPVFAESMEECATAFAEFVDWSLPEVLADAEALKRVDVVQPALFAVMVSLAKLWRSYGVEPAGVVGHSQGEIAAAHVAGALSLVDAARVVCVRSKLIARELAGRGGMASVALPLAQVEELIAPFGAELSIAAVNGPASAVVSGTAEAIAALDASAERVRRIEVDYASHSALVGGIRDAVLAGLAPVRPGAAEVPFYSSLHGERFDPTGLDADYWYANLREPVDFAGAVSALLGARHQVFLEMSAHPVLSTGVEQTAAALGLPVAALGTLRRGEGGPERFARALCAAHLHGVAVDWAAVFPGARRVDLPTYAFQRTRFWPTDPAVTPVELPAAESRDLVELVRAHVAAVLGHRSAAEVPLDRAFTDLGLDSLTATQLRRSLSAATGVDLPISLAFDHPTPAAVAAYLAGAQDQTPVRRTVADDGDPVVIIGMACRYPGGVTDPDELWRLVAEERDAVGEFPLDRGWDLDELARISATTRGGFLDGAARFDPEFFGISPREALAMDPQQRQLLETAWEALERSGLDPTALRGTAAGVFVGASQQDYLTTAEGETAELGGLVMTGRLSSVLSGRIAYTLDLKGPAVTVDTACSSSLVALHLAAQSVRNGESELALAGGVAVMATPFAYEEFTHQGGLAADGRCKAFAQEADGTGWAEGVGLVVLTRQSTARRAGHRILAVLRGSAINQDGASNGLAAPNGTAQQRVIRQALANARLTPEEVDLVEAHGTGTTLGDPIEANALIATYGQDREQPLWLGSLKSNLGHAAAAAGIGGVIKTVEALQHGVLPRTLHVGEPMSTVDWKSVRVLAEARAWPELDRPRRAAVSSFGVSGTNAHVILEQGPAEPAATHDEAGTASAPWPLSGRTPAAVRAQAARLSAHLAAHPDLRPVDIGHSLATTRTTFDHRAVVFNQDELTRLAQGGPVVQATGSRPVFVFPGQGSQWVGMAVELLAHNVFAESMRECADAFAGLVEWSLLDVLTDADALRRVDVVQPVLFAVNVSLARLWRSYGVEPEGVVGHSQGEIAAAYVAGALSLVDAARVVCLRSKLIARELAGLGGMVALPIPVAEAEKLSATHGLSVAAVNGPESVVVSGPTAGVESLLAADGRARRIEVDYASHSAGVEVIRAKLLESLAGITPRAAAVPYYSALTGGRFDTAGLDAEYWYQNLRERVDFHGAVTTMLADGFDVFIESSAHPVLTSAIPTPAVLGTLRRDEGGLDQLHRALAEAFTHGVTVDWRPAHPDGRVVPLPTYAFQHSHLWVTPRRDPAERWRHRIDWVPLPEPDHTTELGRWLVVGDDHLATALGATAVTDGSRAEVAAALRVHAADGILLASATPAAAARFVQAVDDAGLGLPMWIATRNAVAVGSADAAPNPDAAGVWGLARVASWEYPGIWGGLVDLPAELDEATVDRLRALLAGKPEETQIALRANGLLGRRLTRLTPETPTRTWTPEGTVLITGGTGGIGAEVARWCASQGARKLVLVSRRGPEAPGAQQLRVDCEQLGAEVVLVAADVADQDRMAELLAEHPPANVFHLAASLADGVLDTLTEQDLAEVLRAKAVGAQVLDELTRGRNLDAFVLFSSISGVFGVPGLGAYATANAMLDAVAQRRHAAGEHALSVAWGAWAGDGLATHVVGDERLRRMGLTAMPVPAALAALSHALNRRAVTLAVFNADWSRVPAQTRDGLGALLHDLPEARPVPVIQPVAADPLAGLTGEQRAARLREIVRAEVAAVLGHPDGSAVDPRRIFGELGFDSLASVRLRNRLTEITGLALPVTVVFDHPTATALAAHLAERLGAAGPEVPELLASLAALLDNDEGGVLRGGVEALLRGRPAPADVPRFDSASDEELFGFIDQANAQS</sequence>
<evidence type="ECO:0000256" key="12">
    <source>
        <dbReference type="ARBA" id="ARBA00063272"/>
    </source>
</evidence>
<dbReference type="InterPro" id="IPR009081">
    <property type="entry name" value="PP-bd_ACP"/>
</dbReference>
<dbReference type="SMART" id="SM00823">
    <property type="entry name" value="PKS_PP"/>
    <property type="match status" value="2"/>
</dbReference>
<dbReference type="InterPro" id="IPR016036">
    <property type="entry name" value="Malonyl_transacylase_ACP-bd"/>
</dbReference>
<keyword evidence="4 16" id="KW-0808">Transferase</keyword>
<comment type="caution">
    <text evidence="16">The sequence shown here is derived from an EMBL/GenBank/DDBJ whole genome shotgun (WGS) entry which is preliminary data.</text>
</comment>
<dbReference type="Gene3D" id="3.30.70.3290">
    <property type="match status" value="2"/>
</dbReference>
<evidence type="ECO:0000256" key="4">
    <source>
        <dbReference type="ARBA" id="ARBA00022679"/>
    </source>
</evidence>
<dbReference type="GO" id="GO:0047879">
    <property type="term" value="F:erythronolide synthase activity"/>
    <property type="evidence" value="ECO:0007669"/>
    <property type="project" value="UniProtKB-EC"/>
</dbReference>
<dbReference type="FunFam" id="3.40.366.10:FF:000002">
    <property type="entry name" value="Probable polyketide synthase 2"/>
    <property type="match status" value="1"/>
</dbReference>
<gene>
    <name evidence="16" type="ORF">HNR67_006188</name>
</gene>
<dbReference type="CDD" id="cd08952">
    <property type="entry name" value="KR_1_SDR_x"/>
    <property type="match status" value="1"/>
</dbReference>
<dbReference type="Gene3D" id="1.10.1200.10">
    <property type="entry name" value="ACP-like"/>
    <property type="match status" value="2"/>
</dbReference>
<dbReference type="Proteomes" id="UP000533598">
    <property type="component" value="Unassembled WGS sequence"/>
</dbReference>
<keyword evidence="2" id="KW-0596">Phosphopantetheine</keyword>
<feature type="domain" description="Carrier" evidence="14">
    <location>
        <begin position="896"/>
        <end position="971"/>
    </location>
</feature>
<feature type="domain" description="Ketosynthase family 3 (KS3)" evidence="15">
    <location>
        <begin position="34"/>
        <end position="447"/>
    </location>
</feature>
<dbReference type="SUPFAM" id="SSF47336">
    <property type="entry name" value="ACP-like"/>
    <property type="match status" value="2"/>
</dbReference>
<dbReference type="SUPFAM" id="SSF51735">
    <property type="entry name" value="NAD(P)-binding Rossmann-fold domains"/>
    <property type="match status" value="2"/>
</dbReference>
<dbReference type="PROSITE" id="PS52004">
    <property type="entry name" value="KS3_2"/>
    <property type="match status" value="2"/>
</dbReference>
<evidence type="ECO:0000256" key="11">
    <source>
        <dbReference type="ARBA" id="ARBA00060622"/>
    </source>
</evidence>
<evidence type="ECO:0000256" key="3">
    <source>
        <dbReference type="ARBA" id="ARBA00022553"/>
    </source>
</evidence>
<evidence type="ECO:0000259" key="14">
    <source>
        <dbReference type="PROSITE" id="PS50075"/>
    </source>
</evidence>
<dbReference type="Pfam" id="PF00550">
    <property type="entry name" value="PP-binding"/>
    <property type="match status" value="2"/>
</dbReference>
<keyword evidence="6" id="KW-0045">Antibiotic biosynthesis</keyword>
<dbReference type="RefSeq" id="WP_246492635.1">
    <property type="nucleotide sequence ID" value="NZ_BAAAUI010000019.1"/>
</dbReference>
<dbReference type="InterPro" id="IPR013968">
    <property type="entry name" value="PKS_KR"/>
</dbReference>
<evidence type="ECO:0000256" key="5">
    <source>
        <dbReference type="ARBA" id="ARBA00022737"/>
    </source>
</evidence>
<dbReference type="Gene3D" id="3.40.366.10">
    <property type="entry name" value="Malonyl-Coenzyme A Acyl Carrier Protein, domain 2"/>
    <property type="match status" value="2"/>
</dbReference>
<dbReference type="InterPro" id="IPR014030">
    <property type="entry name" value="Ketoacyl_synth_N"/>
</dbReference>
<evidence type="ECO:0000256" key="2">
    <source>
        <dbReference type="ARBA" id="ARBA00022450"/>
    </source>
</evidence>
<dbReference type="InterPro" id="IPR057326">
    <property type="entry name" value="KR_dom"/>
</dbReference>
<comment type="cofactor">
    <cofactor evidence="1">
        <name>pantetheine 4'-phosphate</name>
        <dbReference type="ChEBI" id="CHEBI:47942"/>
    </cofactor>
</comment>
<dbReference type="CDD" id="cd00833">
    <property type="entry name" value="PKS"/>
    <property type="match status" value="2"/>
</dbReference>
<dbReference type="InterPro" id="IPR014043">
    <property type="entry name" value="Acyl_transferase_dom"/>
</dbReference>
<evidence type="ECO:0000256" key="10">
    <source>
        <dbReference type="ARBA" id="ARBA00060158"/>
    </source>
</evidence>
<dbReference type="Pfam" id="PF02801">
    <property type="entry name" value="Ketoacyl-synt_C"/>
    <property type="match status" value="2"/>
</dbReference>
<evidence type="ECO:0000256" key="9">
    <source>
        <dbReference type="ARBA" id="ARBA00052442"/>
    </source>
</evidence>
<protein>
    <recommendedName>
        <fullName evidence="13">6-deoxyerythronolide-B synthase</fullName>
        <ecNumber evidence="13">2.3.1.94</ecNumber>
    </recommendedName>
</protein>
<evidence type="ECO:0000256" key="13">
    <source>
        <dbReference type="ARBA" id="ARBA00066981"/>
    </source>
</evidence>
<keyword evidence="3" id="KW-0597">Phosphoprotein</keyword>
<dbReference type="GO" id="GO:0004315">
    <property type="term" value="F:3-oxoacyl-[acyl-carrier-protein] synthase activity"/>
    <property type="evidence" value="ECO:0007669"/>
    <property type="project" value="InterPro"/>
</dbReference>
<dbReference type="SUPFAM" id="SSF52151">
    <property type="entry name" value="FabD/lysophospholipase-like"/>
    <property type="match status" value="2"/>
</dbReference>
<evidence type="ECO:0000256" key="6">
    <source>
        <dbReference type="ARBA" id="ARBA00023194"/>
    </source>
</evidence>
<dbReference type="InterPro" id="IPR001227">
    <property type="entry name" value="Ac_transferase_dom_sf"/>
</dbReference>
<dbReference type="GO" id="GO:0004312">
    <property type="term" value="F:fatty acid synthase activity"/>
    <property type="evidence" value="ECO:0007669"/>
    <property type="project" value="TreeGrafter"/>
</dbReference>
<dbReference type="SUPFAM" id="SSF53901">
    <property type="entry name" value="Thiolase-like"/>
    <property type="match status" value="2"/>
</dbReference>
<comment type="subunit">
    <text evidence="12">Homodimer. Erythronolide synthase is composed of EryAI, EryAII and EryAIII multimodular (2 modules) polypeptides each coding for a functional synthase subunit which participates in 2 of the six FAS-like elongation steps required for formation of the polyketide. Module 1, 2, 3, 4, 5, and 6 participating in biosynthesis steps 1, 2, 3, 4, 5, and 6, respectively.</text>
</comment>
<dbReference type="GO" id="GO:0033068">
    <property type="term" value="P:macrolide biosynthetic process"/>
    <property type="evidence" value="ECO:0007669"/>
    <property type="project" value="UniProtKB-ARBA"/>
</dbReference>
<dbReference type="EMBL" id="JACHMH010000001">
    <property type="protein sequence ID" value="MBB4680070.1"/>
    <property type="molecule type" value="Genomic_DNA"/>
</dbReference>
<organism evidence="16 17">
    <name type="scientific">Crossiella cryophila</name>
    <dbReference type="NCBI Taxonomy" id="43355"/>
    <lineage>
        <taxon>Bacteria</taxon>
        <taxon>Bacillati</taxon>
        <taxon>Actinomycetota</taxon>
        <taxon>Actinomycetes</taxon>
        <taxon>Pseudonocardiales</taxon>
        <taxon>Pseudonocardiaceae</taxon>
        <taxon>Crossiella</taxon>
    </lineage>
</organism>
<dbReference type="Gene3D" id="3.40.47.10">
    <property type="match status" value="2"/>
</dbReference>
<dbReference type="SMART" id="SM00827">
    <property type="entry name" value="PKS_AT"/>
    <property type="match status" value="2"/>
</dbReference>
<evidence type="ECO:0000259" key="15">
    <source>
        <dbReference type="PROSITE" id="PS52004"/>
    </source>
</evidence>
<dbReference type="InterPro" id="IPR016039">
    <property type="entry name" value="Thiolase-like"/>
</dbReference>
<keyword evidence="17" id="KW-1185">Reference proteome</keyword>
<dbReference type="Gene3D" id="3.40.50.720">
    <property type="entry name" value="NAD(P)-binding Rossmann-like Domain"/>
    <property type="match status" value="1"/>
</dbReference>
<name>A0A7W7CFB8_9PSEU</name>
<dbReference type="InterPro" id="IPR014031">
    <property type="entry name" value="Ketoacyl_synth_C"/>
</dbReference>
<feature type="domain" description="Carrier" evidence="14">
    <location>
        <begin position="2278"/>
        <end position="2353"/>
    </location>
</feature>
<evidence type="ECO:0000256" key="1">
    <source>
        <dbReference type="ARBA" id="ARBA00001957"/>
    </source>
</evidence>
<comment type="catalytic activity">
    <reaction evidence="9">
        <text>6 (S)-methylmalonyl-CoA + propanoyl-CoA + 6 NADPH + 12 H(+) = 6-deoxyerythronolide B + 6 CO2 + 6 NADP(+) + 7 CoA + H2O</text>
        <dbReference type="Rhea" id="RHEA:23068"/>
        <dbReference type="ChEBI" id="CHEBI:15377"/>
        <dbReference type="ChEBI" id="CHEBI:15378"/>
        <dbReference type="ChEBI" id="CHEBI:16089"/>
        <dbReference type="ChEBI" id="CHEBI:16526"/>
        <dbReference type="ChEBI" id="CHEBI:57287"/>
        <dbReference type="ChEBI" id="CHEBI:57327"/>
        <dbReference type="ChEBI" id="CHEBI:57392"/>
        <dbReference type="ChEBI" id="CHEBI:57783"/>
        <dbReference type="ChEBI" id="CHEBI:58349"/>
        <dbReference type="EC" id="2.3.1.94"/>
    </reaction>
</comment>
<dbReference type="FunFam" id="3.40.47.10:FF:000019">
    <property type="entry name" value="Polyketide synthase type I"/>
    <property type="match status" value="2"/>
</dbReference>
<evidence type="ECO:0000313" key="17">
    <source>
        <dbReference type="Proteomes" id="UP000533598"/>
    </source>
</evidence>
<dbReference type="InterPro" id="IPR032821">
    <property type="entry name" value="PKS_assoc"/>
</dbReference>
<evidence type="ECO:0000256" key="7">
    <source>
        <dbReference type="ARBA" id="ARBA00023268"/>
    </source>
</evidence>
<dbReference type="SMART" id="SM01294">
    <property type="entry name" value="PKS_PP_betabranch"/>
    <property type="match status" value="2"/>
</dbReference>
<reference evidence="16 17" key="1">
    <citation type="submission" date="2020-08" db="EMBL/GenBank/DDBJ databases">
        <title>Sequencing the genomes of 1000 actinobacteria strains.</title>
        <authorList>
            <person name="Klenk H.-P."/>
        </authorList>
    </citation>
    <scope>NUCLEOTIDE SEQUENCE [LARGE SCALE GENOMIC DNA]</scope>
    <source>
        <strain evidence="16 17">DSM 44230</strain>
    </source>
</reference>
<evidence type="ECO:0000256" key="8">
    <source>
        <dbReference type="ARBA" id="ARBA00023315"/>
    </source>
</evidence>
<dbReference type="Pfam" id="PF00109">
    <property type="entry name" value="ketoacyl-synt"/>
    <property type="match status" value="2"/>
</dbReference>
<dbReference type="PROSITE" id="PS00012">
    <property type="entry name" value="PHOSPHOPANTETHEINE"/>
    <property type="match status" value="2"/>
</dbReference>
<keyword evidence="5" id="KW-0677">Repeat</keyword>
<dbReference type="Pfam" id="PF08990">
    <property type="entry name" value="Docking"/>
    <property type="match status" value="1"/>
</dbReference>
<dbReference type="InterPro" id="IPR020806">
    <property type="entry name" value="PKS_PP-bd"/>
</dbReference>
<dbReference type="InterPro" id="IPR006162">
    <property type="entry name" value="Ppantetheine_attach_site"/>
</dbReference>
<comment type="function">
    <text evidence="10">Involved in the biosynthesis of antibiotic erythromycin via the biosynthesis of its aglycone precursor, 6-deoxyerythronolide B (6-dEB).</text>
</comment>
<dbReference type="InterPro" id="IPR036736">
    <property type="entry name" value="ACP-like_sf"/>
</dbReference>
<dbReference type="InterPro" id="IPR050091">
    <property type="entry name" value="PKS_NRPS_Biosynth_Enz"/>
</dbReference>
<dbReference type="SMART" id="SM00825">
    <property type="entry name" value="PKS_KS"/>
    <property type="match status" value="2"/>
</dbReference>